<proteinExistence type="predicted"/>
<keyword evidence="1" id="KW-0472">Membrane</keyword>
<keyword evidence="1" id="KW-1133">Transmembrane helix</keyword>
<accession>A0ABY4TWW9</accession>
<organism evidence="2 3">
    <name type="scientific">Sphingomonas donggukensis</name>
    <dbReference type="NCBI Taxonomy" id="2949093"/>
    <lineage>
        <taxon>Bacteria</taxon>
        <taxon>Pseudomonadati</taxon>
        <taxon>Pseudomonadota</taxon>
        <taxon>Alphaproteobacteria</taxon>
        <taxon>Sphingomonadales</taxon>
        <taxon>Sphingomonadaceae</taxon>
        <taxon>Sphingomonas</taxon>
    </lineage>
</organism>
<keyword evidence="1" id="KW-0812">Transmembrane</keyword>
<evidence type="ECO:0008006" key="4">
    <source>
        <dbReference type="Google" id="ProtNLM"/>
    </source>
</evidence>
<evidence type="ECO:0000313" key="2">
    <source>
        <dbReference type="EMBL" id="URW76895.1"/>
    </source>
</evidence>
<evidence type="ECO:0000313" key="3">
    <source>
        <dbReference type="Proteomes" id="UP001055580"/>
    </source>
</evidence>
<keyword evidence="3" id="KW-1185">Reference proteome</keyword>
<dbReference type="Proteomes" id="UP001055580">
    <property type="component" value="Chromosome"/>
</dbReference>
<name>A0ABY4TWW9_9SPHN</name>
<gene>
    <name evidence="2" type="ORF">M9980_06800</name>
</gene>
<sequence length="49" mass="5315">MSNNIDSEGHQHIDSDRARAGATPGMTRYILGISLGLVIIVFALIYLLT</sequence>
<dbReference type="EMBL" id="CP098401">
    <property type="protein sequence ID" value="URW76895.1"/>
    <property type="molecule type" value="Genomic_DNA"/>
</dbReference>
<dbReference type="RefSeq" id="WP_250754677.1">
    <property type="nucleotide sequence ID" value="NZ_CP098401.1"/>
</dbReference>
<feature type="transmembrane region" description="Helical" evidence="1">
    <location>
        <begin position="29"/>
        <end position="48"/>
    </location>
</feature>
<protein>
    <recommendedName>
        <fullName evidence="4">Aa3-type cytochrome c oxidase subunit IV</fullName>
    </recommendedName>
</protein>
<reference evidence="2" key="1">
    <citation type="submission" date="2022-05" db="EMBL/GenBank/DDBJ databases">
        <title>Sphingomonas sp. strain RMG20 Genome sequencing and assembly.</title>
        <authorList>
            <person name="Kim I."/>
        </authorList>
    </citation>
    <scope>NUCLEOTIDE SEQUENCE</scope>
    <source>
        <strain evidence="2">RMG20</strain>
    </source>
</reference>
<evidence type="ECO:0000256" key="1">
    <source>
        <dbReference type="SAM" id="Phobius"/>
    </source>
</evidence>